<sequence>MDGKHRQLLIHCANILDCYNAGTTGLEEHFDNYLYNNRIQDEDDITFLREVFSGCVRYGAVLRVVVDGFYVREGRHVLRSNQNLFHVLSYLALFRLDELGVAHYRKFITAVELKQAYKFHHFFFDEKSLMTWMKDGWNKVFEPTFVQTTLLSPILRWLPELTDLVKLLKDKIDNKIKPKKSTQPVTETKPFQLTKPRPRSIPIPDKIPKLQKSKPPPKTLYRAPTEQDVLSKQKEENRRHAEERLMEASKTQFACANPEKSEKTKQIIQAIVQDENSKVDVNKVKARNVPDFKKDPVPVKMTAAAIMREGLLYQKQENEVMHKLRQLEAGAYDASEFTKWQNEKRQQDLEADLAAIEERRLLGKLSHEEAILARTNVMAKNQERVRGIKEETAVMMREFLEKKFQEEKEMKMLVENTMAGHRNAKDAKKRLTEYKQKIVQEVTEESRELMKQALEEAEADMRCKMELIQQIRAMEATPVNRFKIVDLTSTSGAGLLGEMSIVELRERLALLKEKQLEEEEEKRDIILNAKQAKADYLSETLDRISKHRAEQTRSAAVKLEERKKNQSALAPYRNEALSELERKLQEKRAERIREQQRSQVLPSHASANRTKSLISQKKNLEASRWQELEQAQERSAKFLAQSPLVSAASRRLTAVNSILT</sequence>
<protein>
    <recommendedName>
        <fullName evidence="5">Cilia- and flagella-associated protein 99</fullName>
    </recommendedName>
</protein>
<feature type="region of interest" description="Disordered" evidence="2">
    <location>
        <begin position="588"/>
        <end position="614"/>
    </location>
</feature>
<feature type="coiled-coil region" evidence="1">
    <location>
        <begin position="424"/>
        <end position="474"/>
    </location>
</feature>
<accession>A0AAE1AC69</accession>
<evidence type="ECO:0000313" key="4">
    <source>
        <dbReference type="Proteomes" id="UP001283361"/>
    </source>
</evidence>
<gene>
    <name evidence="3" type="ORF">RRG08_056852</name>
</gene>
<feature type="compositionally biased region" description="Polar residues" evidence="2">
    <location>
        <begin position="597"/>
        <end position="614"/>
    </location>
</feature>
<dbReference type="Proteomes" id="UP001283361">
    <property type="component" value="Unassembled WGS sequence"/>
</dbReference>
<keyword evidence="4" id="KW-1185">Reference proteome</keyword>
<reference evidence="3" key="1">
    <citation type="journal article" date="2023" name="G3 (Bethesda)">
        <title>A reference genome for the long-term kleptoplast-retaining sea slug Elysia crispata morphotype clarki.</title>
        <authorList>
            <person name="Eastman K.E."/>
            <person name="Pendleton A.L."/>
            <person name="Shaikh M.A."/>
            <person name="Suttiyut T."/>
            <person name="Ogas R."/>
            <person name="Tomko P."/>
            <person name="Gavelis G."/>
            <person name="Widhalm J.R."/>
            <person name="Wisecaver J.H."/>
        </authorList>
    </citation>
    <scope>NUCLEOTIDE SEQUENCE</scope>
    <source>
        <strain evidence="3">ECLA1</strain>
    </source>
</reference>
<organism evidence="3 4">
    <name type="scientific">Elysia crispata</name>
    <name type="common">lettuce slug</name>
    <dbReference type="NCBI Taxonomy" id="231223"/>
    <lineage>
        <taxon>Eukaryota</taxon>
        <taxon>Metazoa</taxon>
        <taxon>Spiralia</taxon>
        <taxon>Lophotrochozoa</taxon>
        <taxon>Mollusca</taxon>
        <taxon>Gastropoda</taxon>
        <taxon>Heterobranchia</taxon>
        <taxon>Euthyneura</taxon>
        <taxon>Panpulmonata</taxon>
        <taxon>Sacoglossa</taxon>
        <taxon>Placobranchoidea</taxon>
        <taxon>Plakobranchidae</taxon>
        <taxon>Elysia</taxon>
    </lineage>
</organism>
<feature type="compositionally biased region" description="Basic and acidic residues" evidence="2">
    <location>
        <begin position="229"/>
        <end position="240"/>
    </location>
</feature>
<evidence type="ECO:0008006" key="5">
    <source>
        <dbReference type="Google" id="ProtNLM"/>
    </source>
</evidence>
<dbReference type="AlphaFoldDB" id="A0AAE1AC69"/>
<keyword evidence="1" id="KW-0175">Coiled coil</keyword>
<comment type="caution">
    <text evidence="3">The sequence shown here is derived from an EMBL/GenBank/DDBJ whole genome shotgun (WGS) entry which is preliminary data.</text>
</comment>
<feature type="region of interest" description="Disordered" evidence="2">
    <location>
        <begin position="178"/>
        <end position="240"/>
    </location>
</feature>
<evidence type="ECO:0000313" key="3">
    <source>
        <dbReference type="EMBL" id="KAK3784897.1"/>
    </source>
</evidence>
<dbReference type="InterPro" id="IPR039341">
    <property type="entry name" value="CFAP99"/>
</dbReference>
<evidence type="ECO:0000256" key="1">
    <source>
        <dbReference type="SAM" id="Coils"/>
    </source>
</evidence>
<proteinExistence type="predicted"/>
<dbReference type="PANTHER" id="PTHR34649">
    <property type="entry name" value="CILIA- AND FLAGELLA-ASSOCIATED PROTEIN 99"/>
    <property type="match status" value="1"/>
</dbReference>
<evidence type="ECO:0000256" key="2">
    <source>
        <dbReference type="SAM" id="MobiDB-lite"/>
    </source>
</evidence>
<name>A0AAE1AC69_9GAST</name>
<dbReference type="EMBL" id="JAWDGP010002185">
    <property type="protein sequence ID" value="KAK3784897.1"/>
    <property type="molecule type" value="Genomic_DNA"/>
</dbReference>
<dbReference type="PANTHER" id="PTHR34649:SF1">
    <property type="entry name" value="CILIA- AND FLAGELLA-ASSOCIATED PROTEIN 99"/>
    <property type="match status" value="1"/>
</dbReference>
<feature type="compositionally biased region" description="Polar residues" evidence="2">
    <location>
        <begin position="181"/>
        <end position="191"/>
    </location>
</feature>